<protein>
    <submittedName>
        <fullName evidence="1">Uncharacterized protein</fullName>
    </submittedName>
</protein>
<dbReference type="Proteomes" id="UP000198406">
    <property type="component" value="Unassembled WGS sequence"/>
</dbReference>
<dbReference type="InParanoid" id="A0A1Z5K0M4"/>
<organism evidence="1 2">
    <name type="scientific">Fistulifera solaris</name>
    <name type="common">Oleaginous diatom</name>
    <dbReference type="NCBI Taxonomy" id="1519565"/>
    <lineage>
        <taxon>Eukaryota</taxon>
        <taxon>Sar</taxon>
        <taxon>Stramenopiles</taxon>
        <taxon>Ochrophyta</taxon>
        <taxon>Bacillariophyta</taxon>
        <taxon>Bacillariophyceae</taxon>
        <taxon>Bacillariophycidae</taxon>
        <taxon>Naviculales</taxon>
        <taxon>Naviculaceae</taxon>
        <taxon>Fistulifera</taxon>
    </lineage>
</organism>
<evidence type="ECO:0000313" key="2">
    <source>
        <dbReference type="Proteomes" id="UP000198406"/>
    </source>
</evidence>
<name>A0A1Z5K0M4_FISSO</name>
<keyword evidence="2" id="KW-1185">Reference proteome</keyword>
<dbReference type="EMBL" id="BDSP01000140">
    <property type="protein sequence ID" value="GAX19807.1"/>
    <property type="molecule type" value="Genomic_DNA"/>
</dbReference>
<accession>A0A1Z5K0M4</accession>
<comment type="caution">
    <text evidence="1">The sequence shown here is derived from an EMBL/GenBank/DDBJ whole genome shotgun (WGS) entry which is preliminary data.</text>
</comment>
<evidence type="ECO:0000313" key="1">
    <source>
        <dbReference type="EMBL" id="GAX19807.1"/>
    </source>
</evidence>
<sequence>MQWNSTMNVQNDKIPQEGEEVLPKIQPSFCFHSNDLSHPSLPDPDESLKAKLAPSLLSQQPREKKISFAVRQKRDYETTSTNSGDVMEVDTSRDDRVSKIVNQMKVLEEKIQKAAFAELRYLHSLDEVTQKLMRWEEKHREAVSRRPRAVDEESSAVLEHYIAEANAKIAKANLVETAYKRRVKELHDKRYRWSKLHENAGRELLELDPSRKIPSLPPLLAPTFLIR</sequence>
<dbReference type="AlphaFoldDB" id="A0A1Z5K0M4"/>
<gene>
    <name evidence="1" type="ORF">FisN_11Lh333</name>
</gene>
<reference evidence="1 2" key="1">
    <citation type="journal article" date="2015" name="Plant Cell">
        <title>Oil accumulation by the oleaginous diatom Fistulifera solaris as revealed by the genome and transcriptome.</title>
        <authorList>
            <person name="Tanaka T."/>
            <person name="Maeda Y."/>
            <person name="Veluchamy A."/>
            <person name="Tanaka M."/>
            <person name="Abida H."/>
            <person name="Marechal E."/>
            <person name="Bowler C."/>
            <person name="Muto M."/>
            <person name="Sunaga Y."/>
            <person name="Tanaka M."/>
            <person name="Yoshino T."/>
            <person name="Taniguchi T."/>
            <person name="Fukuda Y."/>
            <person name="Nemoto M."/>
            <person name="Matsumoto M."/>
            <person name="Wong P.S."/>
            <person name="Aburatani S."/>
            <person name="Fujibuchi W."/>
        </authorList>
    </citation>
    <scope>NUCLEOTIDE SEQUENCE [LARGE SCALE GENOMIC DNA]</scope>
    <source>
        <strain evidence="1 2">JPCC DA0580</strain>
    </source>
</reference>
<proteinExistence type="predicted"/>